<name>A0A6J5TB88_9CAUD</name>
<keyword evidence="2" id="KW-0808">Transferase</keyword>
<accession>A0A6J5TB88</accession>
<dbReference type="PANTHER" id="PTHR30481">
    <property type="entry name" value="DNA ADENINE METHYLASE"/>
    <property type="match status" value="1"/>
</dbReference>
<dbReference type="GO" id="GO:0009007">
    <property type="term" value="F:site-specific DNA-methyltransferase (adenine-specific) activity"/>
    <property type="evidence" value="ECO:0007669"/>
    <property type="project" value="UniProtKB-EC"/>
</dbReference>
<protein>
    <recommendedName>
        <fullName evidence="5">D12 class N6 adenine-specific DNA methyltransferase</fullName>
    </recommendedName>
</protein>
<evidence type="ECO:0000313" key="4">
    <source>
        <dbReference type="EMBL" id="CAB4242255.1"/>
    </source>
</evidence>
<evidence type="ECO:0000256" key="1">
    <source>
        <dbReference type="ARBA" id="ARBA00022603"/>
    </source>
</evidence>
<evidence type="ECO:0000256" key="3">
    <source>
        <dbReference type="ARBA" id="ARBA00022691"/>
    </source>
</evidence>
<dbReference type="PANTHER" id="PTHR30481:SF4">
    <property type="entry name" value="SITE-SPECIFIC DNA-METHYLTRANSFERASE (ADENINE-SPECIFIC)"/>
    <property type="match status" value="1"/>
</dbReference>
<evidence type="ECO:0000256" key="2">
    <source>
        <dbReference type="ARBA" id="ARBA00022679"/>
    </source>
</evidence>
<dbReference type="GO" id="GO:0009307">
    <property type="term" value="P:DNA restriction-modification system"/>
    <property type="evidence" value="ECO:0007669"/>
    <property type="project" value="InterPro"/>
</dbReference>
<gene>
    <name evidence="4" type="ORF">UFOVP83_53</name>
</gene>
<evidence type="ECO:0008006" key="5">
    <source>
        <dbReference type="Google" id="ProtNLM"/>
    </source>
</evidence>
<organism evidence="4">
    <name type="scientific">uncultured Caudovirales phage</name>
    <dbReference type="NCBI Taxonomy" id="2100421"/>
    <lineage>
        <taxon>Viruses</taxon>
        <taxon>Duplodnaviria</taxon>
        <taxon>Heunggongvirae</taxon>
        <taxon>Uroviricota</taxon>
        <taxon>Caudoviricetes</taxon>
        <taxon>Peduoviridae</taxon>
        <taxon>Maltschvirus</taxon>
        <taxon>Maltschvirus maltsch</taxon>
    </lineage>
</organism>
<dbReference type="GO" id="GO:1904047">
    <property type="term" value="F:S-adenosyl-L-methionine binding"/>
    <property type="evidence" value="ECO:0007669"/>
    <property type="project" value="TreeGrafter"/>
</dbReference>
<dbReference type="Gene3D" id="3.40.50.150">
    <property type="entry name" value="Vaccinia Virus protein VP39"/>
    <property type="match status" value="1"/>
</dbReference>
<keyword evidence="1" id="KW-0489">Methyltransferase</keyword>
<dbReference type="InterPro" id="IPR012327">
    <property type="entry name" value="MeTrfase_D12"/>
</dbReference>
<dbReference type="GO" id="GO:0032259">
    <property type="term" value="P:methylation"/>
    <property type="evidence" value="ECO:0007669"/>
    <property type="project" value="UniProtKB-KW"/>
</dbReference>
<keyword evidence="3" id="KW-0949">S-adenosyl-L-methionine</keyword>
<dbReference type="SUPFAM" id="SSF53335">
    <property type="entry name" value="S-adenosyl-L-methionine-dependent methyltransferases"/>
    <property type="match status" value="1"/>
</dbReference>
<sequence>MKSVAGTLAAPFPYFGGKSLACETVWAALGDPENYVEPFAGSAAMLLGRPNVGKVETINDADGFVANFWRAVSLDAADVAKHTDWPTNEADLFARHSWLVRHAPGLLERLHADPDYYDAKIAGWWCWGACNWIGSGWCSGTGPWVHDGEKLVDGRKLPHLGDAGRGVNRQLPHLGNAGRGVNRQLPHLGNAGRGRTQYIYEWFGALQDRTRGVRVAVGDWQRVLTESVTTRHGTTGVFLDPPYTKGAMDYAAGGVGGDLADKVRAWCAANGQDKKLRIVLCGHAGEHDALLANGWHLRAWTARKGYAVTDEAVENSASETLWCSPHCVPERAVQEALF</sequence>
<dbReference type="GO" id="GO:0043565">
    <property type="term" value="F:sequence-specific DNA binding"/>
    <property type="evidence" value="ECO:0007669"/>
    <property type="project" value="TreeGrafter"/>
</dbReference>
<reference evidence="4" key="1">
    <citation type="submission" date="2020-05" db="EMBL/GenBank/DDBJ databases">
        <authorList>
            <person name="Chiriac C."/>
            <person name="Salcher M."/>
            <person name="Ghai R."/>
            <person name="Kavagutti S V."/>
        </authorList>
    </citation>
    <scope>NUCLEOTIDE SEQUENCE</scope>
</reference>
<proteinExistence type="predicted"/>
<dbReference type="EMBL" id="LR797826">
    <property type="protein sequence ID" value="CAB4242255.1"/>
    <property type="molecule type" value="Genomic_DNA"/>
</dbReference>
<dbReference type="InterPro" id="IPR029063">
    <property type="entry name" value="SAM-dependent_MTases_sf"/>
</dbReference>
<dbReference type="GO" id="GO:0006298">
    <property type="term" value="P:mismatch repair"/>
    <property type="evidence" value="ECO:0007669"/>
    <property type="project" value="TreeGrafter"/>
</dbReference>